<gene>
    <name evidence="5" type="ORF">KTH90_23840</name>
</gene>
<proteinExistence type="predicted"/>
<feature type="domain" description="Signal transduction histidine kinase internal region" evidence="4">
    <location>
        <begin position="370"/>
        <end position="444"/>
    </location>
</feature>
<keyword evidence="5" id="KW-0808">Transferase</keyword>
<reference evidence="5 6" key="1">
    <citation type="submission" date="2021-06" db="EMBL/GenBank/DDBJ databases">
        <title>Description of novel taxa of the family Lachnospiraceae.</title>
        <authorList>
            <person name="Chaplin A.V."/>
            <person name="Sokolova S.R."/>
            <person name="Pikina A.P."/>
            <person name="Korzhanova M."/>
            <person name="Belova V."/>
            <person name="Korostin D."/>
            <person name="Efimov B.A."/>
        </authorList>
    </citation>
    <scope>NUCLEOTIDE SEQUENCE [LARGE SCALE GENOMIC DNA]</scope>
    <source>
        <strain evidence="5 6">ASD4241</strain>
    </source>
</reference>
<dbReference type="InterPro" id="IPR050640">
    <property type="entry name" value="Bact_2-comp_sensor_kinase"/>
</dbReference>
<feature type="coiled-coil region" evidence="1">
    <location>
        <begin position="336"/>
        <end position="375"/>
    </location>
</feature>
<evidence type="ECO:0000313" key="6">
    <source>
        <dbReference type="Proteomes" id="UP001314681"/>
    </source>
</evidence>
<evidence type="ECO:0000256" key="2">
    <source>
        <dbReference type="SAM" id="Phobius"/>
    </source>
</evidence>
<dbReference type="GO" id="GO:0016301">
    <property type="term" value="F:kinase activity"/>
    <property type="evidence" value="ECO:0007669"/>
    <property type="project" value="UniProtKB-KW"/>
</dbReference>
<feature type="domain" description="Histidine kinase/HSP90-like ATPase" evidence="3">
    <location>
        <begin position="465"/>
        <end position="571"/>
    </location>
</feature>
<dbReference type="RefSeq" id="WP_238727560.1">
    <property type="nucleotide sequence ID" value="NZ_JAHQCX010000027.1"/>
</dbReference>
<dbReference type="InterPro" id="IPR010559">
    <property type="entry name" value="Sig_transdc_His_kin_internal"/>
</dbReference>
<dbReference type="EMBL" id="JAHQCX010000027">
    <property type="protein sequence ID" value="MBU9729026.1"/>
    <property type="molecule type" value="Genomic_DNA"/>
</dbReference>
<name>A0ABS6KEW0_9FIRM</name>
<dbReference type="Gene3D" id="3.30.565.10">
    <property type="entry name" value="Histidine kinase-like ATPase, C-terminal domain"/>
    <property type="match status" value="1"/>
</dbReference>
<keyword evidence="2" id="KW-0812">Transmembrane</keyword>
<keyword evidence="5" id="KW-0418">Kinase</keyword>
<protein>
    <submittedName>
        <fullName evidence="5">Histidine kinase</fullName>
    </submittedName>
</protein>
<dbReference type="PANTHER" id="PTHR34220:SF7">
    <property type="entry name" value="SENSOR HISTIDINE KINASE YPDA"/>
    <property type="match status" value="1"/>
</dbReference>
<keyword evidence="2" id="KW-0472">Membrane</keyword>
<evidence type="ECO:0000256" key="1">
    <source>
        <dbReference type="SAM" id="Coils"/>
    </source>
</evidence>
<evidence type="ECO:0000259" key="3">
    <source>
        <dbReference type="Pfam" id="PF02518"/>
    </source>
</evidence>
<dbReference type="Proteomes" id="UP001314681">
    <property type="component" value="Unassembled WGS sequence"/>
</dbReference>
<keyword evidence="1" id="KW-0175">Coiled coil</keyword>
<comment type="caution">
    <text evidence="5">The sequence shown here is derived from an EMBL/GenBank/DDBJ whole genome shotgun (WGS) entry which is preliminary data.</text>
</comment>
<accession>A0ABS6KEW0</accession>
<evidence type="ECO:0000313" key="5">
    <source>
        <dbReference type="EMBL" id="MBU9729026.1"/>
    </source>
</evidence>
<dbReference type="Pfam" id="PF06580">
    <property type="entry name" value="His_kinase"/>
    <property type="match status" value="1"/>
</dbReference>
<dbReference type="InterPro" id="IPR003594">
    <property type="entry name" value="HATPase_dom"/>
</dbReference>
<keyword evidence="6" id="KW-1185">Reference proteome</keyword>
<dbReference type="PANTHER" id="PTHR34220">
    <property type="entry name" value="SENSOR HISTIDINE KINASE YPDA"/>
    <property type="match status" value="1"/>
</dbReference>
<dbReference type="SUPFAM" id="SSF55874">
    <property type="entry name" value="ATPase domain of HSP90 chaperone/DNA topoisomerase II/histidine kinase"/>
    <property type="match status" value="1"/>
</dbReference>
<sequence length="587" mass="67579">MNREKKVGVKRDKKSLMKRISPTLWALMGALLVGILLNFAAIFYTRYEQHQYALMAVKANMDSVDREISAITRNQAKMIIDYTQGEGALYTPLKMLLYAPPDSAEQQKGREQLNNAFSVYFFDYAAKFHFFLYLPGQDAYIPCEGAAVEQEPADTIVSLIQEGTINEYAKDTEWSIVEREEETYLIKTLKYQDIWFGYWLTADSLIHLMNNISDVGDGSLILTTLDGQNLTGIPHKVDKYMDRIGFFSEYIEIQKKFQKIPFAIRYFVPVSRIFQNILWFQLILTSVTIITALGLVLYFFYTVRHIVKPIQSFCEGLSSYGGEELPELDSARILELEQADMQFRNLAEQIKSLKISLYEKQMEQQREVIEFMKLQIKPHFYLNCLNLAYNLVELEKFQECKQMLRLTSEYFRYLLKSDMRKELIRDELAYVRNYLNIQSIRYRRAFAFYIEQDPGTCDCYIPPLIIQTFVENAVKNTVALERPVDISVTVMEEEAGDGPVINIFITDTGDGFPEQVLKQLQNGESMERADGTGIGIANSIKRLQYHFGGQYKVSFYNSPLGGAVVALKIPVCKKGDVEVENANTFVI</sequence>
<organism evidence="5 6">
    <name type="scientific">Diplocloster modestus</name>
    <dbReference type="NCBI Taxonomy" id="2850322"/>
    <lineage>
        <taxon>Bacteria</taxon>
        <taxon>Bacillati</taxon>
        <taxon>Bacillota</taxon>
        <taxon>Clostridia</taxon>
        <taxon>Lachnospirales</taxon>
        <taxon>Lachnospiraceae</taxon>
        <taxon>Diplocloster</taxon>
    </lineage>
</organism>
<evidence type="ECO:0000259" key="4">
    <source>
        <dbReference type="Pfam" id="PF06580"/>
    </source>
</evidence>
<feature type="transmembrane region" description="Helical" evidence="2">
    <location>
        <begin position="278"/>
        <end position="301"/>
    </location>
</feature>
<dbReference type="Pfam" id="PF02518">
    <property type="entry name" value="HATPase_c"/>
    <property type="match status" value="1"/>
</dbReference>
<feature type="transmembrane region" description="Helical" evidence="2">
    <location>
        <begin position="20"/>
        <end position="44"/>
    </location>
</feature>
<dbReference type="InterPro" id="IPR036890">
    <property type="entry name" value="HATPase_C_sf"/>
</dbReference>
<keyword evidence="2" id="KW-1133">Transmembrane helix</keyword>